<dbReference type="SMART" id="SM00047">
    <property type="entry name" value="LYZ2"/>
    <property type="match status" value="1"/>
</dbReference>
<evidence type="ECO:0000256" key="1">
    <source>
        <dbReference type="SAM" id="SignalP"/>
    </source>
</evidence>
<feature type="signal peptide" evidence="1">
    <location>
        <begin position="1"/>
        <end position="22"/>
    </location>
</feature>
<gene>
    <name evidence="3" type="ORF">THMIRHAT_17270</name>
</gene>
<dbReference type="InterPro" id="IPR002901">
    <property type="entry name" value="MGlyc_endo_b_GlcNAc-like_dom"/>
</dbReference>
<dbReference type="PANTHER" id="PTHR40572:SF1">
    <property type="entry name" value="PROTEIN BAX"/>
    <property type="match status" value="1"/>
</dbReference>
<dbReference type="Pfam" id="PF01832">
    <property type="entry name" value="Glucosaminidase"/>
    <property type="match status" value="1"/>
</dbReference>
<accession>A0A6F8PPD1</accession>
<feature type="domain" description="Mannosyl-glycoprotein endo-beta-N-acetylglucosamidase-like" evidence="2">
    <location>
        <begin position="87"/>
        <end position="220"/>
    </location>
</feature>
<keyword evidence="1" id="KW-0732">Signal</keyword>
<evidence type="ECO:0000313" key="4">
    <source>
        <dbReference type="Proteomes" id="UP000501466"/>
    </source>
</evidence>
<keyword evidence="4" id="KW-1185">Reference proteome</keyword>
<dbReference type="AlphaFoldDB" id="A0A6F8PPD1"/>
<feature type="chain" id="PRO_5026068749" evidence="1">
    <location>
        <begin position="23"/>
        <end position="239"/>
    </location>
</feature>
<proteinExistence type="predicted"/>
<dbReference type="Gene3D" id="1.10.530.10">
    <property type="match status" value="1"/>
</dbReference>
<dbReference type="InterPro" id="IPR053195">
    <property type="entry name" value="Bax-like"/>
</dbReference>
<dbReference type="GO" id="GO:0004040">
    <property type="term" value="F:amidase activity"/>
    <property type="evidence" value="ECO:0007669"/>
    <property type="project" value="InterPro"/>
</dbReference>
<name>A0A6F8PPD1_9GAMM</name>
<organism evidence="3 4">
    <name type="scientific">Thiosulfativibrio zosterae</name>
    <dbReference type="NCBI Taxonomy" id="2675053"/>
    <lineage>
        <taxon>Bacteria</taxon>
        <taxon>Pseudomonadati</taxon>
        <taxon>Pseudomonadota</taxon>
        <taxon>Gammaproteobacteria</taxon>
        <taxon>Thiotrichales</taxon>
        <taxon>Piscirickettsiaceae</taxon>
        <taxon>Thiosulfativibrio</taxon>
    </lineage>
</organism>
<reference evidence="4" key="1">
    <citation type="submission" date="2019-11" db="EMBL/GenBank/DDBJ databases">
        <title>Isolation and characterization of two novel species in the genus Thiomicrorhabdus.</title>
        <authorList>
            <person name="Mochizuki J."/>
            <person name="Kojima H."/>
            <person name="Fukui M."/>
        </authorList>
    </citation>
    <scope>NUCLEOTIDE SEQUENCE [LARGE SCALE GENOMIC DNA]</scope>
    <source>
        <strain evidence="4">AkT22</strain>
    </source>
</reference>
<dbReference type="PANTHER" id="PTHR40572">
    <property type="entry name" value="PROTEIN BAX"/>
    <property type="match status" value="1"/>
</dbReference>
<evidence type="ECO:0000313" key="3">
    <source>
        <dbReference type="EMBL" id="BBP43981.1"/>
    </source>
</evidence>
<dbReference type="KEGG" id="tzo:THMIRHAT_17270"/>
<dbReference type="RefSeq" id="WP_173291739.1">
    <property type="nucleotide sequence ID" value="NZ_AP021888.1"/>
</dbReference>
<keyword evidence="3" id="KW-0378">Hydrolase</keyword>
<dbReference type="EMBL" id="AP021888">
    <property type="protein sequence ID" value="BBP43981.1"/>
    <property type="molecule type" value="Genomic_DNA"/>
</dbReference>
<dbReference type="Proteomes" id="UP000501466">
    <property type="component" value="Chromosome"/>
</dbReference>
<sequence>MNLFLKKLLLIWLFVFPIQTYSATPSLPDFSQYKDVKEKKKAFFQWMLPKIEKANQDILQERAFIERSTPKKPLSAKWQALVEKYRIDPKNKSPQQIKSLLLRRVDIIPPSLALAQAANESSWGTSRFAKKAFNFYGQWCFTQGCGLVPNQRSAGLKHEVRKFENPTASVKSYMRNLNSHPSFKALRDIRLSLRKANQPLEGKALSAGLLSYSERKQDYIKELNAMIRVNKLSKYDLKP</sequence>
<protein>
    <submittedName>
        <fullName evidence="3">Glycoside hydrolase family 73</fullName>
    </submittedName>
</protein>
<evidence type="ECO:0000259" key="2">
    <source>
        <dbReference type="SMART" id="SM00047"/>
    </source>
</evidence>